<accession>A0A9Q0TJX0</accession>
<keyword evidence="2" id="KW-1185">Reference proteome</keyword>
<name>A0A9Q0TJX0_SALPP</name>
<evidence type="ECO:0000313" key="1">
    <source>
        <dbReference type="EMBL" id="KAJ6713011.1"/>
    </source>
</evidence>
<sequence length="60" mass="6586">MGQGDETVEGVFVMAREGSAANTCRGELGKAELIGPRLCSDSRRPHFAEKEMDTKKFVLK</sequence>
<dbReference type="AlphaFoldDB" id="A0A9Q0TJX0"/>
<reference evidence="1" key="1">
    <citation type="submission" date="2022-11" db="EMBL/GenBank/DDBJ databases">
        <authorList>
            <person name="Hyden B.L."/>
            <person name="Feng K."/>
            <person name="Yates T."/>
            <person name="Jawdy S."/>
            <person name="Smart L.B."/>
            <person name="Muchero W."/>
        </authorList>
    </citation>
    <scope>NUCLEOTIDE SEQUENCE</scope>
    <source>
        <tissue evidence="1">Shoot tip</tissue>
    </source>
</reference>
<proteinExistence type="predicted"/>
<comment type="caution">
    <text evidence="1">The sequence shown here is derived from an EMBL/GenBank/DDBJ whole genome shotgun (WGS) entry which is preliminary data.</text>
</comment>
<organism evidence="1 2">
    <name type="scientific">Salix purpurea</name>
    <name type="common">Purple osier willow</name>
    <dbReference type="NCBI Taxonomy" id="77065"/>
    <lineage>
        <taxon>Eukaryota</taxon>
        <taxon>Viridiplantae</taxon>
        <taxon>Streptophyta</taxon>
        <taxon>Embryophyta</taxon>
        <taxon>Tracheophyta</taxon>
        <taxon>Spermatophyta</taxon>
        <taxon>Magnoliopsida</taxon>
        <taxon>eudicotyledons</taxon>
        <taxon>Gunneridae</taxon>
        <taxon>Pentapetalae</taxon>
        <taxon>rosids</taxon>
        <taxon>fabids</taxon>
        <taxon>Malpighiales</taxon>
        <taxon>Salicaceae</taxon>
        <taxon>Saliceae</taxon>
        <taxon>Salix</taxon>
    </lineage>
</organism>
<dbReference type="Proteomes" id="UP001151532">
    <property type="component" value="Chromosome 1"/>
</dbReference>
<evidence type="ECO:0000313" key="2">
    <source>
        <dbReference type="Proteomes" id="UP001151532"/>
    </source>
</evidence>
<reference evidence="1" key="2">
    <citation type="journal article" date="2023" name="Int. J. Mol. Sci.">
        <title>De Novo Assembly and Annotation of 11 Diverse Shrub Willow (Salix) Genomes Reveals Novel Gene Organization in Sex-Linked Regions.</title>
        <authorList>
            <person name="Hyden B."/>
            <person name="Feng K."/>
            <person name="Yates T.B."/>
            <person name="Jawdy S."/>
            <person name="Cereghino C."/>
            <person name="Smart L.B."/>
            <person name="Muchero W."/>
        </authorList>
    </citation>
    <scope>NUCLEOTIDE SEQUENCE</scope>
    <source>
        <tissue evidence="1">Shoot tip</tissue>
    </source>
</reference>
<protein>
    <submittedName>
        <fullName evidence="1">Uncharacterized protein</fullName>
    </submittedName>
</protein>
<feature type="non-terminal residue" evidence="1">
    <location>
        <position position="60"/>
    </location>
</feature>
<gene>
    <name evidence="1" type="ORF">OIU79_009076</name>
</gene>
<dbReference type="EMBL" id="JAPFFK010000015">
    <property type="protein sequence ID" value="KAJ6713011.1"/>
    <property type="molecule type" value="Genomic_DNA"/>
</dbReference>